<organism evidence="12 13">
    <name type="scientific">Aquarana catesbeiana</name>
    <name type="common">American bullfrog</name>
    <name type="synonym">Rana catesbeiana</name>
    <dbReference type="NCBI Taxonomy" id="8400"/>
    <lineage>
        <taxon>Eukaryota</taxon>
        <taxon>Metazoa</taxon>
        <taxon>Chordata</taxon>
        <taxon>Craniata</taxon>
        <taxon>Vertebrata</taxon>
        <taxon>Euteleostomi</taxon>
        <taxon>Amphibia</taxon>
        <taxon>Batrachia</taxon>
        <taxon>Anura</taxon>
        <taxon>Neobatrachia</taxon>
        <taxon>Ranoidea</taxon>
        <taxon>Ranidae</taxon>
        <taxon>Aquarana</taxon>
    </lineage>
</organism>
<dbReference type="GO" id="GO:0005634">
    <property type="term" value="C:nucleus"/>
    <property type="evidence" value="ECO:0007669"/>
    <property type="project" value="UniProtKB-SubCell"/>
</dbReference>
<feature type="compositionally biased region" description="Polar residues" evidence="9">
    <location>
        <begin position="91"/>
        <end position="108"/>
    </location>
</feature>
<dbReference type="AlphaFoldDB" id="A0A2G9S7I6"/>
<keyword evidence="3" id="KW-0158">Chromosome</keyword>
<feature type="compositionally biased region" description="Polar residues" evidence="9">
    <location>
        <begin position="179"/>
        <end position="192"/>
    </location>
</feature>
<dbReference type="GO" id="GO:0007064">
    <property type="term" value="P:mitotic sister chromatid cohesion"/>
    <property type="evidence" value="ECO:0007669"/>
    <property type="project" value="TreeGrafter"/>
</dbReference>
<dbReference type="Proteomes" id="UP000228934">
    <property type="component" value="Unassembled WGS sequence"/>
</dbReference>
<evidence type="ECO:0000256" key="4">
    <source>
        <dbReference type="ARBA" id="ARBA00022618"/>
    </source>
</evidence>
<reference evidence="13" key="1">
    <citation type="journal article" date="2017" name="Nat. Commun.">
        <title>The North American bullfrog draft genome provides insight into hormonal regulation of long noncoding RNA.</title>
        <authorList>
            <person name="Hammond S.A."/>
            <person name="Warren R.L."/>
            <person name="Vandervalk B.P."/>
            <person name="Kucuk E."/>
            <person name="Khan H."/>
            <person name="Gibb E.A."/>
            <person name="Pandoh P."/>
            <person name="Kirk H."/>
            <person name="Zhao Y."/>
            <person name="Jones M."/>
            <person name="Mungall A.J."/>
            <person name="Coope R."/>
            <person name="Pleasance S."/>
            <person name="Moore R.A."/>
            <person name="Holt R.A."/>
            <person name="Round J.M."/>
            <person name="Ohora S."/>
            <person name="Walle B.V."/>
            <person name="Veldhoen N."/>
            <person name="Helbing C.C."/>
            <person name="Birol I."/>
        </authorList>
    </citation>
    <scope>NUCLEOTIDE SEQUENCE [LARGE SCALE GENOMIC DNA]</scope>
</reference>
<dbReference type="GO" id="GO:0007080">
    <property type="term" value="P:mitotic metaphase chromosome alignment"/>
    <property type="evidence" value="ECO:0007669"/>
    <property type="project" value="TreeGrafter"/>
</dbReference>
<dbReference type="PANTHER" id="PTHR31092">
    <property type="entry name" value="SORORIN"/>
    <property type="match status" value="1"/>
</dbReference>
<dbReference type="GO" id="GO:0031536">
    <property type="term" value="P:positive regulation of exit from mitosis"/>
    <property type="evidence" value="ECO:0007669"/>
    <property type="project" value="TreeGrafter"/>
</dbReference>
<evidence type="ECO:0000256" key="1">
    <source>
        <dbReference type="ARBA" id="ARBA00004123"/>
    </source>
</evidence>
<keyword evidence="13" id="KW-1185">Reference proteome</keyword>
<feature type="domain" description="Sororin C-terminal region" evidence="11">
    <location>
        <begin position="272"/>
        <end position="295"/>
    </location>
</feature>
<feature type="region of interest" description="Disordered" evidence="9">
    <location>
        <begin position="172"/>
        <end position="252"/>
    </location>
</feature>
<evidence type="ECO:0008006" key="14">
    <source>
        <dbReference type="Google" id="ProtNLM"/>
    </source>
</evidence>
<dbReference type="Pfam" id="PF09666">
    <property type="entry name" value="Sororin_middle"/>
    <property type="match status" value="1"/>
</dbReference>
<comment type="subcellular location">
    <subcellularLocation>
        <location evidence="2">Chromosome</location>
    </subcellularLocation>
    <subcellularLocation>
        <location evidence="1">Nucleus</location>
    </subcellularLocation>
</comment>
<keyword evidence="7" id="KW-0131">Cell cycle</keyword>
<dbReference type="GO" id="GO:0006302">
    <property type="term" value="P:double-strand break repair"/>
    <property type="evidence" value="ECO:0007669"/>
    <property type="project" value="TreeGrafter"/>
</dbReference>
<evidence type="ECO:0000259" key="11">
    <source>
        <dbReference type="Pfam" id="PF25220"/>
    </source>
</evidence>
<feature type="compositionally biased region" description="Polar residues" evidence="9">
    <location>
        <begin position="66"/>
        <end position="78"/>
    </location>
</feature>
<proteinExistence type="inferred from homology"/>
<evidence type="ECO:0000256" key="9">
    <source>
        <dbReference type="SAM" id="MobiDB-lite"/>
    </source>
</evidence>
<dbReference type="InterPro" id="IPR018605">
    <property type="entry name" value="Sororin"/>
</dbReference>
<evidence type="ECO:0000259" key="10">
    <source>
        <dbReference type="Pfam" id="PF09666"/>
    </source>
</evidence>
<keyword evidence="4" id="KW-0132">Cell division</keyword>
<protein>
    <recommendedName>
        <fullName evidence="14">Sororin</fullName>
    </recommendedName>
</protein>
<dbReference type="GO" id="GO:0005694">
    <property type="term" value="C:chromosome"/>
    <property type="evidence" value="ECO:0007669"/>
    <property type="project" value="UniProtKB-SubCell"/>
</dbReference>
<keyword evidence="6" id="KW-0539">Nucleus</keyword>
<evidence type="ECO:0000313" key="13">
    <source>
        <dbReference type="Proteomes" id="UP000228934"/>
    </source>
</evidence>
<dbReference type="EMBL" id="KV927019">
    <property type="protein sequence ID" value="PIO36106.1"/>
    <property type="molecule type" value="Genomic_DNA"/>
</dbReference>
<evidence type="ECO:0000256" key="2">
    <source>
        <dbReference type="ARBA" id="ARBA00004286"/>
    </source>
</evidence>
<dbReference type="Pfam" id="PF25220">
    <property type="entry name" value="Sororin_C"/>
    <property type="match status" value="1"/>
</dbReference>
<evidence type="ECO:0000256" key="8">
    <source>
        <dbReference type="ARBA" id="ARBA00093465"/>
    </source>
</evidence>
<dbReference type="GO" id="GO:0051301">
    <property type="term" value="P:cell division"/>
    <property type="evidence" value="ECO:0007669"/>
    <property type="project" value="UniProtKB-KW"/>
</dbReference>
<feature type="domain" description="Sororin-like middle region" evidence="10">
    <location>
        <begin position="129"/>
        <end position="256"/>
    </location>
</feature>
<dbReference type="InterPro" id="IPR057337">
    <property type="entry name" value="Sororin_C"/>
</dbReference>
<evidence type="ECO:0000256" key="7">
    <source>
        <dbReference type="ARBA" id="ARBA00023306"/>
    </source>
</evidence>
<dbReference type="InterPro" id="IPR057261">
    <property type="entry name" value="Sororin-like_M"/>
</dbReference>
<dbReference type="OrthoDB" id="9949198at2759"/>
<feature type="compositionally biased region" description="Low complexity" evidence="9">
    <location>
        <begin position="48"/>
        <end position="63"/>
    </location>
</feature>
<comment type="similarity">
    <text evidence="8">Belongs to the sororin family.</text>
</comment>
<evidence type="ECO:0000313" key="12">
    <source>
        <dbReference type="EMBL" id="PIO36106.1"/>
    </source>
</evidence>
<name>A0A2G9S7I6_AQUCT</name>
<keyword evidence="5" id="KW-0498">Mitosis</keyword>
<gene>
    <name evidence="12" type="ORF">AB205_0218450</name>
</gene>
<sequence>MKTVFRPHVPAPVMKLSITAKKIMPRKTLAALAFAESQPKTSSPAQKPATAVATPWATPKAAPMSAESQPKATSTAQKPATAVVTPRFTPKVSSVTPTLRRSSRVSPNSEKENAVLDKSQGMHNGAKDQPVSKIDILSPIPLNVPQSPSYDDRAKVMSQKVRRSYSRLEMSLNGGSFLYSPTRNIDSDTSTPNPAPQAGRRSLFGFDKLGSESPEEEAEKNLGEENKQINNKSASGTSMGLAAEEPDTNIPGVALAKQKRRKRKVPQIGVYELDEWAATMNAQFEEAEKFDLVVE</sequence>
<evidence type="ECO:0000256" key="5">
    <source>
        <dbReference type="ARBA" id="ARBA00022776"/>
    </source>
</evidence>
<feature type="region of interest" description="Disordered" evidence="9">
    <location>
        <begin position="35"/>
        <end position="158"/>
    </location>
</feature>
<evidence type="ECO:0000256" key="6">
    <source>
        <dbReference type="ARBA" id="ARBA00023242"/>
    </source>
</evidence>
<accession>A0A2G9S7I6</accession>
<feature type="compositionally biased region" description="Polar residues" evidence="9">
    <location>
        <begin position="228"/>
        <end position="238"/>
    </location>
</feature>
<evidence type="ECO:0000256" key="3">
    <source>
        <dbReference type="ARBA" id="ARBA00022454"/>
    </source>
</evidence>
<dbReference type="PANTHER" id="PTHR31092:SF2">
    <property type="entry name" value="SORORIN"/>
    <property type="match status" value="1"/>
</dbReference>